<name>A0A9D9I160_9FIRM</name>
<sequence>MRNRINDKTYRIVEYIEMGIAILVAISIGFAFIHLMVELWGSLFISSKIDAMTHFIEQALTVAVGVEFAKLLCKHRASTVVEVLIFAVARHMMGEHTNVEENLICIISIAILFAIRKYMFHKYDRVEKTVFFPKTKVRKVNQVCAVHIPYDGDDDSILKVFMDNYDEPVNTITKGTCVFFHGVAIRVSKYRNHQILELEIIRSVDSDVAHYDL</sequence>
<keyword evidence="1" id="KW-1133">Transmembrane helix</keyword>
<protein>
    <recommendedName>
        <fullName evidence="4">Transporter</fullName>
    </recommendedName>
</protein>
<reference evidence="2" key="1">
    <citation type="submission" date="2020-10" db="EMBL/GenBank/DDBJ databases">
        <authorList>
            <person name="Gilroy R."/>
        </authorList>
    </citation>
    <scope>NUCLEOTIDE SEQUENCE</scope>
    <source>
        <strain evidence="2">E3-2379</strain>
    </source>
</reference>
<evidence type="ECO:0000256" key="1">
    <source>
        <dbReference type="SAM" id="Phobius"/>
    </source>
</evidence>
<organism evidence="2 3">
    <name type="scientific">Candidatus Scybalomonas excrementavium</name>
    <dbReference type="NCBI Taxonomy" id="2840943"/>
    <lineage>
        <taxon>Bacteria</taxon>
        <taxon>Bacillati</taxon>
        <taxon>Bacillota</taxon>
        <taxon>Clostridia</taxon>
        <taxon>Lachnospirales</taxon>
        <taxon>Lachnospiraceae</taxon>
        <taxon>Lachnospiraceae incertae sedis</taxon>
        <taxon>Candidatus Scybalomonas</taxon>
    </lineage>
</organism>
<gene>
    <name evidence="2" type="ORF">IAC13_09000</name>
</gene>
<comment type="caution">
    <text evidence="2">The sequence shown here is derived from an EMBL/GenBank/DDBJ whole genome shotgun (WGS) entry which is preliminary data.</text>
</comment>
<accession>A0A9D9I160</accession>
<evidence type="ECO:0008006" key="4">
    <source>
        <dbReference type="Google" id="ProtNLM"/>
    </source>
</evidence>
<reference evidence="2" key="2">
    <citation type="journal article" date="2021" name="PeerJ">
        <title>Extensive microbial diversity within the chicken gut microbiome revealed by metagenomics and culture.</title>
        <authorList>
            <person name="Gilroy R."/>
            <person name="Ravi A."/>
            <person name="Getino M."/>
            <person name="Pursley I."/>
            <person name="Horton D.L."/>
            <person name="Alikhan N.F."/>
            <person name="Baker D."/>
            <person name="Gharbi K."/>
            <person name="Hall N."/>
            <person name="Watson M."/>
            <person name="Adriaenssens E.M."/>
            <person name="Foster-Nyarko E."/>
            <person name="Jarju S."/>
            <person name="Secka A."/>
            <person name="Antonio M."/>
            <person name="Oren A."/>
            <person name="Chaudhuri R.R."/>
            <person name="La Ragione R."/>
            <person name="Hildebrand F."/>
            <person name="Pallen M.J."/>
        </authorList>
    </citation>
    <scope>NUCLEOTIDE SEQUENCE</scope>
    <source>
        <strain evidence="2">E3-2379</strain>
    </source>
</reference>
<proteinExistence type="predicted"/>
<feature type="transmembrane region" description="Helical" evidence="1">
    <location>
        <begin position="12"/>
        <end position="37"/>
    </location>
</feature>
<dbReference type="EMBL" id="JADIML010000255">
    <property type="protein sequence ID" value="MBO8464055.1"/>
    <property type="molecule type" value="Genomic_DNA"/>
</dbReference>
<evidence type="ECO:0000313" key="3">
    <source>
        <dbReference type="Proteomes" id="UP000823618"/>
    </source>
</evidence>
<evidence type="ECO:0000313" key="2">
    <source>
        <dbReference type="EMBL" id="MBO8464055.1"/>
    </source>
</evidence>
<dbReference type="Proteomes" id="UP000823618">
    <property type="component" value="Unassembled WGS sequence"/>
</dbReference>
<keyword evidence="1" id="KW-0812">Transmembrane</keyword>
<dbReference type="AlphaFoldDB" id="A0A9D9I160"/>
<keyword evidence="1" id="KW-0472">Membrane</keyword>